<dbReference type="AlphaFoldDB" id="D7DBS7"/>
<dbReference type="GeneID" id="9233782"/>
<organism evidence="3 4">
    <name type="scientific">Staphylothermus hellenicus (strain DSM 12710 / JCM 10830 / BK20S6-10-b1 / P8)</name>
    <dbReference type="NCBI Taxonomy" id="591019"/>
    <lineage>
        <taxon>Archaea</taxon>
        <taxon>Thermoproteota</taxon>
        <taxon>Thermoprotei</taxon>
        <taxon>Desulfurococcales</taxon>
        <taxon>Desulfurococcaceae</taxon>
        <taxon>Staphylothermus</taxon>
    </lineage>
</organism>
<feature type="transmembrane region" description="Helical" evidence="2">
    <location>
        <begin position="87"/>
        <end position="107"/>
    </location>
</feature>
<dbReference type="Proteomes" id="UP000002573">
    <property type="component" value="Chromosome"/>
</dbReference>
<accession>D7DBS7</accession>
<keyword evidence="4" id="KW-1185">Reference proteome</keyword>
<reference evidence="4" key="1">
    <citation type="submission" date="2010-05" db="EMBL/GenBank/DDBJ databases">
        <title>Complete sequence of Staphylothermus hellenicus DSM 12710.</title>
        <authorList>
            <consortium name="US DOE Joint Genome Institute"/>
            <person name="Lucas S."/>
            <person name="Copeland A."/>
            <person name="Lapidus A."/>
            <person name="Cheng J.-F."/>
            <person name="Bruce D."/>
            <person name="Goodwin L."/>
            <person name="Pitluck S."/>
            <person name="Davenport K."/>
            <person name="Detter J.C."/>
            <person name="Han C."/>
            <person name="Tapia R."/>
            <person name="Larimer F."/>
            <person name="Land M."/>
            <person name="Hauser L."/>
            <person name="Kyrpides N."/>
            <person name="Mikhailova N."/>
            <person name="Anderson I.J."/>
            <person name="Woyke T."/>
        </authorList>
    </citation>
    <scope>NUCLEOTIDE SEQUENCE [LARGE SCALE GENOMIC DNA]</scope>
    <source>
        <strain evidence="4">DSM 12710 / JCM 10830 / BK20S6-10-b1 / P8</strain>
    </source>
</reference>
<reference evidence="3 4" key="2">
    <citation type="journal article" date="2011" name="Stand. Genomic Sci.">
        <title>Complete genome sequence of Staphylothermus hellenicus P8.</title>
        <authorList>
            <person name="Anderson I."/>
            <person name="Wirth R."/>
            <person name="Lucas S."/>
            <person name="Copeland A."/>
            <person name="Lapidus A."/>
            <person name="Cheng J.F."/>
            <person name="Goodwin L."/>
            <person name="Pitluck S."/>
            <person name="Davenport K."/>
            <person name="Detter J.C."/>
            <person name="Han C."/>
            <person name="Tapia R."/>
            <person name="Land M."/>
            <person name="Hauser L."/>
            <person name="Pati A."/>
            <person name="Mikhailova N."/>
            <person name="Woyke T."/>
            <person name="Klenk H.P."/>
            <person name="Kyrpides N."/>
            <person name="Ivanova N."/>
        </authorList>
    </citation>
    <scope>NUCLEOTIDE SEQUENCE [LARGE SCALE GENOMIC DNA]</scope>
    <source>
        <strain evidence="4">DSM 12710 / JCM 10830 / BK20S6-10-b1 / P8</strain>
    </source>
</reference>
<keyword evidence="2" id="KW-1133">Transmembrane helix</keyword>
<dbReference type="HOGENOM" id="CLU_393640_0_0_2"/>
<dbReference type="KEGG" id="shc:Shell_0493"/>
<protein>
    <submittedName>
        <fullName evidence="3">Uncharacterized protein</fullName>
    </submittedName>
</protein>
<evidence type="ECO:0000313" key="3">
    <source>
        <dbReference type="EMBL" id="ADI31624.1"/>
    </source>
</evidence>
<name>D7DBS7_STAHD</name>
<keyword evidence="2" id="KW-0812">Transmembrane</keyword>
<sequence length="705" mass="81088">MDDLSRSQNLSSQNCNLFMDTAVISDNKPVSEKSEIACVISKAFNIAAKDHIKLELTSIIVGIILLVFSIFLLILGGVGVIDLAAGLIGIVVLACIGAFIILYGLFIHKPDEISMLSKVYVVSHLIPYKPGSALLFDGTGIIPEQVMEYKDIPLAKIKELSSKLPSSPISYKNETALVDILDQIKQLTGKIKKYQFKAPVVPNSNLYVNAVLDSLPYCVKGAPLRNPLGTKISIQDAVQYRQEIERLEEGKEAIDTMNEVKNTITHKSKPFIDNLIKCLNDIDSYISNIAELLRERFINGFNIHADPKADAEYGYEYVNSKYHIKVGSSENKNISNPINTFQRVIDYFDESIRREIGRIRKDGERRIKERKERAESEERLIRQNYDLQIESKKSEKSTYEKQAENAYREYRSSYNQYKSYLEEARRARSGEYPDYEKAQHYEEMAQYYKMQADEYYSQYEDAESRAEALENIINKLESRKKREIKQIRDKASRDIASIKEEIKNEILDLRKFINEIIEKRNTQIEMFEKIYNTLLSSEKELQSAPFNNRKNTIMELQSSIFSVLDDRIKERSKVLQQIGSFKINIDMQKPTSIYIPFWIIIVKRKKGPETIIFPPLKIIHPSETSKSRWKFVEFTAPLSNALEKFTDYLKTDWIINEAKTASILGKIDHQVASEIDRLVSRGFFGQGYADRIKKYYGLIPVGGEK</sequence>
<evidence type="ECO:0000256" key="2">
    <source>
        <dbReference type="SAM" id="Phobius"/>
    </source>
</evidence>
<dbReference type="STRING" id="591019.Shell_0493"/>
<gene>
    <name evidence="3" type="ordered locus">Shell_0493</name>
</gene>
<dbReference type="RefSeq" id="WP_013142822.1">
    <property type="nucleotide sequence ID" value="NC_014205.1"/>
</dbReference>
<keyword evidence="1" id="KW-0175">Coiled coil</keyword>
<evidence type="ECO:0000256" key="1">
    <source>
        <dbReference type="SAM" id="Coils"/>
    </source>
</evidence>
<keyword evidence="2" id="KW-0472">Membrane</keyword>
<dbReference type="EMBL" id="CP002051">
    <property type="protein sequence ID" value="ADI31624.1"/>
    <property type="molecule type" value="Genomic_DNA"/>
</dbReference>
<feature type="coiled-coil region" evidence="1">
    <location>
        <begin position="382"/>
        <end position="409"/>
    </location>
</feature>
<dbReference type="OrthoDB" id="381884at2157"/>
<feature type="transmembrane region" description="Helical" evidence="2">
    <location>
        <begin position="59"/>
        <end position="81"/>
    </location>
</feature>
<dbReference type="eggNOG" id="arCOG00368">
    <property type="taxonomic scope" value="Archaea"/>
</dbReference>
<evidence type="ECO:0000313" key="4">
    <source>
        <dbReference type="Proteomes" id="UP000002573"/>
    </source>
</evidence>
<proteinExistence type="predicted"/>
<feature type="coiled-coil region" evidence="1">
    <location>
        <begin position="452"/>
        <end position="515"/>
    </location>
</feature>